<feature type="repeat" description="ANK" evidence="3">
    <location>
        <begin position="1322"/>
        <end position="1346"/>
    </location>
</feature>
<feature type="repeat" description="ANK" evidence="3">
    <location>
        <begin position="1188"/>
        <end position="1212"/>
    </location>
</feature>
<evidence type="ECO:0000256" key="3">
    <source>
        <dbReference type="PROSITE-ProRule" id="PRU00023"/>
    </source>
</evidence>
<proteinExistence type="predicted"/>
<feature type="transmembrane region" description="Helical" evidence="5">
    <location>
        <begin position="167"/>
        <end position="194"/>
    </location>
</feature>
<evidence type="ECO:0000313" key="6">
    <source>
        <dbReference type="EMBL" id="CAG8298775.1"/>
    </source>
</evidence>
<feature type="region of interest" description="Disordered" evidence="4">
    <location>
        <begin position="382"/>
        <end position="406"/>
    </location>
</feature>
<dbReference type="PANTHER" id="PTHR24173:SF74">
    <property type="entry name" value="ANKYRIN REPEAT DOMAIN-CONTAINING PROTEIN 16"/>
    <property type="match status" value="1"/>
</dbReference>
<feature type="repeat" description="ANK" evidence="3">
    <location>
        <begin position="918"/>
        <end position="950"/>
    </location>
</feature>
<evidence type="ECO:0000256" key="5">
    <source>
        <dbReference type="SAM" id="Phobius"/>
    </source>
</evidence>
<evidence type="ECO:0000313" key="7">
    <source>
        <dbReference type="Proteomes" id="UP001153618"/>
    </source>
</evidence>
<comment type="caution">
    <text evidence="6">The sequence shown here is derived from an EMBL/GenBank/DDBJ whole genome shotgun (WGS) entry which is preliminary data.</text>
</comment>
<dbReference type="PROSITE" id="PS50088">
    <property type="entry name" value="ANK_REPEAT"/>
    <property type="match status" value="12"/>
</dbReference>
<dbReference type="Proteomes" id="UP001153618">
    <property type="component" value="Unassembled WGS sequence"/>
</dbReference>
<evidence type="ECO:0000256" key="4">
    <source>
        <dbReference type="SAM" id="MobiDB-lite"/>
    </source>
</evidence>
<keyword evidence="7" id="KW-1185">Reference proteome</keyword>
<protein>
    <submittedName>
        <fullName evidence="6">Uncharacterized protein</fullName>
    </submittedName>
</protein>
<feature type="repeat" description="ANK" evidence="3">
    <location>
        <begin position="1052"/>
        <end position="1076"/>
    </location>
</feature>
<name>A0A9W4ILF9_PENOL</name>
<dbReference type="InterPro" id="IPR036770">
    <property type="entry name" value="Ankyrin_rpt-contain_sf"/>
</dbReference>
<dbReference type="Pfam" id="PF12796">
    <property type="entry name" value="Ank_2"/>
    <property type="match status" value="3"/>
</dbReference>
<feature type="compositionally biased region" description="Low complexity" evidence="4">
    <location>
        <begin position="382"/>
        <end position="395"/>
    </location>
</feature>
<feature type="repeat" description="ANK" evidence="3">
    <location>
        <begin position="1120"/>
        <end position="1144"/>
    </location>
</feature>
<dbReference type="SMART" id="SM00248">
    <property type="entry name" value="ANK"/>
    <property type="match status" value="14"/>
</dbReference>
<feature type="repeat" description="ANK" evidence="3">
    <location>
        <begin position="1222"/>
        <end position="1246"/>
    </location>
</feature>
<dbReference type="SUPFAM" id="SSF48403">
    <property type="entry name" value="Ankyrin repeat"/>
    <property type="match status" value="2"/>
</dbReference>
<keyword evidence="2 3" id="KW-0040">ANK repeat</keyword>
<feature type="repeat" description="ANK" evidence="3">
    <location>
        <begin position="951"/>
        <end position="983"/>
    </location>
</feature>
<feature type="repeat" description="ANK" evidence="3">
    <location>
        <begin position="1288"/>
        <end position="1312"/>
    </location>
</feature>
<reference evidence="6" key="1">
    <citation type="submission" date="2021-07" db="EMBL/GenBank/DDBJ databases">
        <authorList>
            <person name="Branca A.L. A."/>
        </authorList>
    </citation>
    <scope>NUCLEOTIDE SEQUENCE</scope>
</reference>
<feature type="repeat" description="ANK" evidence="3">
    <location>
        <begin position="1356"/>
        <end position="1380"/>
    </location>
</feature>
<keyword evidence="5" id="KW-0812">Transmembrane</keyword>
<evidence type="ECO:0000256" key="1">
    <source>
        <dbReference type="ARBA" id="ARBA00022737"/>
    </source>
</evidence>
<feature type="transmembrane region" description="Helical" evidence="5">
    <location>
        <begin position="294"/>
        <end position="311"/>
    </location>
</feature>
<dbReference type="Pfam" id="PF13637">
    <property type="entry name" value="Ank_4"/>
    <property type="match status" value="1"/>
</dbReference>
<feature type="repeat" description="ANK" evidence="3">
    <location>
        <begin position="1255"/>
        <end position="1279"/>
    </location>
</feature>
<feature type="repeat" description="ANK" evidence="3">
    <location>
        <begin position="1086"/>
        <end position="1110"/>
    </location>
</feature>
<dbReference type="PANTHER" id="PTHR24173">
    <property type="entry name" value="ANKYRIN REPEAT CONTAINING"/>
    <property type="match status" value="1"/>
</dbReference>
<feature type="repeat" description="ANK" evidence="3">
    <location>
        <begin position="1154"/>
        <end position="1178"/>
    </location>
</feature>
<dbReference type="PROSITE" id="PS50297">
    <property type="entry name" value="ANK_REP_REGION"/>
    <property type="match status" value="11"/>
</dbReference>
<dbReference type="Pfam" id="PF00023">
    <property type="entry name" value="Ank"/>
    <property type="match status" value="3"/>
</dbReference>
<gene>
    <name evidence="6" type="ORF">POLS_LOCUS9860</name>
</gene>
<feature type="transmembrane region" description="Helical" evidence="5">
    <location>
        <begin position="206"/>
        <end position="230"/>
    </location>
</feature>
<keyword evidence="5" id="KW-1133">Transmembrane helix</keyword>
<keyword evidence="5" id="KW-0472">Membrane</keyword>
<dbReference type="OrthoDB" id="7464126at2759"/>
<keyword evidence="1" id="KW-0677">Repeat</keyword>
<sequence length="1421" mass="156579">MAPMGILTAVVSAIRVCGTPSLRAFIGRAQEGAGNAEAELCTSTSRDVCELYNSGGIARVFGRPKILEVIHDPSHDFSDPKDDTAGIYTFQQYLEHDKGRVLWRKETPDNTITPWKNKVMALWRTKKAAGDTESAPKLPGSDTSQIPFTTFAPNLSLNIGIKKQSKYVFYTIAFLGLCLQVGVLVFAGFATYYLKWGNDDKPPESYACPLVIIGTVLVCGGMFHCAFLIGQSTEEDVWRRQEIVTDKSSMYWIQPGGQIIGDQTFDAFSHTDSDKKLQKYITSKRKDVSQESKLGIWAAIATTISGFVLQFTGLRGIHSAVSVAQLGVILFMSTARAMLRMQRLEPKDNCFAKFPDEVLGHELDWLALRIGRNALDRDTLNSHSASGSSYSTSVSKEPSSALSSPGDEDRYFWRFCGASETNRMSIEHPSPSDRSNIAAIFLAYRTRLASLTDLSTRSIAPAMEFKSEMVEARNESRQIAALIEATIKTIFSKAAKVKKEWESAPSMFWGIDCALGKQANQPLEPQHHTIYLEFTRDSSAPGNPWVLKNTRELEGILGLWVWSLKSDPRIETEDQWTKLRRSTASDIKARRIIPTDQAMKSDLGMWLGDDMDAVTKSALCSVSTDLHNESTVWTMLTDTRATGMTQHVPIVKVTRAQIIPLLRIFGWKTAKLSQSQDFDGFNVWSTPMTSSLKTSCAQELFASFLTSFLDIVDNFGPVHVEEDTSIRLENGLVSEIIGLFTEMQLGSRLEALFCVMPIVLPRLGVPSAASALAAAKKSANQHRERKDWKKAERVLQWAWSICRQHQNSDQNVIDAVEDHTPSSEETLDKQATVALCELYRWALIEETLFGKNGISRLEEKKHDQSISSREVIDQYSLVANEIAQHQASDAEFANMGTDCLKTALLFVTLPAPDTGREQKGQALHSAAKHGWVEVALALLELGGEPDFRDTEGRTALSHAAESGNFTVVKGLMKWGSFPNLEDHGQRTPLSYASGAGCYEVVKLLLRDARVPPDQRDSWQRTPLSRAAGNGHEDVVRWLLQTGQVDPDREDHRKETPLHAAASHGHHAVVERLLETGRVDPDTQNSYGSTPLFCAASNGHDAIVKRLLDTGKVIPDMKNHLGETPLYAAASHSHHAVVERLLGTGKVDPDAKNSYRETPLYSAASKGHDAIVKRLLDTGKVNPDTKNHHGETPLCHAASHGHHAVVERLLGTGKVDPDAKNFDRETPLYSAASKGHDAIVKRLLETGKVDPDMKANGRTPLYAAAANGHYAVVERFLQTGKVDPDSKNNGATPLLSAAENGHDAIVKRLLETGKVDPDMKDDDGATPLYCAVSKGHKAVIKRLLEIGKVNPDTKDNNGNTPLCHAATEGNDAVVKRLLDTGNVDLDVKNQFGQTLLERAAEMGIINIENMLKEAKRKKDLEK</sequence>
<dbReference type="InterPro" id="IPR002110">
    <property type="entry name" value="Ankyrin_rpt"/>
</dbReference>
<accession>A0A9W4ILF9</accession>
<dbReference type="EMBL" id="CAJVOS010000104">
    <property type="protein sequence ID" value="CAG8298775.1"/>
    <property type="molecule type" value="Genomic_DNA"/>
</dbReference>
<evidence type="ECO:0000256" key="2">
    <source>
        <dbReference type="ARBA" id="ARBA00023043"/>
    </source>
</evidence>
<dbReference type="Gene3D" id="1.25.40.20">
    <property type="entry name" value="Ankyrin repeat-containing domain"/>
    <property type="match status" value="3"/>
</dbReference>
<organism evidence="6 7">
    <name type="scientific">Penicillium olsonii</name>
    <dbReference type="NCBI Taxonomy" id="99116"/>
    <lineage>
        <taxon>Eukaryota</taxon>
        <taxon>Fungi</taxon>
        <taxon>Dikarya</taxon>
        <taxon>Ascomycota</taxon>
        <taxon>Pezizomycotina</taxon>
        <taxon>Eurotiomycetes</taxon>
        <taxon>Eurotiomycetidae</taxon>
        <taxon>Eurotiales</taxon>
        <taxon>Aspergillaceae</taxon>
        <taxon>Penicillium</taxon>
    </lineage>
</organism>